<dbReference type="PROSITE" id="PS00761">
    <property type="entry name" value="SPASE_I_3"/>
    <property type="match status" value="1"/>
</dbReference>
<dbReference type="SUPFAM" id="SSF51306">
    <property type="entry name" value="LexA/Signal peptidase"/>
    <property type="match status" value="1"/>
</dbReference>
<dbReference type="GO" id="GO:0009003">
    <property type="term" value="F:signal peptidase activity"/>
    <property type="evidence" value="ECO:0007669"/>
    <property type="project" value="UniProtKB-EC"/>
</dbReference>
<feature type="transmembrane region" description="Helical" evidence="7">
    <location>
        <begin position="6"/>
        <end position="25"/>
    </location>
</feature>
<dbReference type="OrthoDB" id="9802919at2"/>
<organism evidence="9 10">
    <name type="scientific">Mesohalobacter halotolerans</name>
    <dbReference type="NCBI Taxonomy" id="1883405"/>
    <lineage>
        <taxon>Bacteria</taxon>
        <taxon>Pseudomonadati</taxon>
        <taxon>Bacteroidota</taxon>
        <taxon>Flavobacteriia</taxon>
        <taxon>Flavobacteriales</taxon>
        <taxon>Flavobacteriaceae</taxon>
        <taxon>Mesohalobacter</taxon>
    </lineage>
</organism>
<reference evidence="9 10" key="1">
    <citation type="submission" date="2019-04" db="EMBL/GenBank/DDBJ databases">
        <title>Psychroflexus halotolerans sp. nov., isolated from a marine solar saltern.</title>
        <authorList>
            <person name="Feng X."/>
        </authorList>
    </citation>
    <scope>NUCLEOTIDE SEQUENCE [LARGE SCALE GENOMIC DNA]</scope>
    <source>
        <strain evidence="9 10">WDS2C27</strain>
    </source>
</reference>
<evidence type="ECO:0000256" key="6">
    <source>
        <dbReference type="PIRSR" id="PIRSR600223-1"/>
    </source>
</evidence>
<comment type="caution">
    <text evidence="9">The sequence shown here is derived from an EMBL/GenBank/DDBJ whole genome shotgun (WGS) entry which is preliminary data.</text>
</comment>
<dbReference type="CDD" id="cd06530">
    <property type="entry name" value="S26_SPase_I"/>
    <property type="match status" value="2"/>
</dbReference>
<keyword evidence="10" id="KW-1185">Reference proteome</keyword>
<keyword evidence="7" id="KW-1133">Transmembrane helix</keyword>
<comment type="caution">
    <text evidence="7">Lacks conserved residue(s) required for the propagation of feature annotation.</text>
</comment>
<evidence type="ECO:0000256" key="7">
    <source>
        <dbReference type="RuleBase" id="RU362042"/>
    </source>
</evidence>
<dbReference type="GO" id="GO:0016020">
    <property type="term" value="C:membrane"/>
    <property type="evidence" value="ECO:0007669"/>
    <property type="project" value="UniProtKB-SubCell"/>
</dbReference>
<dbReference type="Pfam" id="PF10502">
    <property type="entry name" value="Peptidase_S26"/>
    <property type="match status" value="2"/>
</dbReference>
<feature type="domain" description="Peptidase S26" evidence="8">
    <location>
        <begin position="125"/>
        <end position="313"/>
    </location>
</feature>
<keyword evidence="7" id="KW-0645">Protease</keyword>
<gene>
    <name evidence="9" type="primary">lepB</name>
    <name evidence="9" type="ORF">FCN74_04815</name>
</gene>
<evidence type="ECO:0000256" key="1">
    <source>
        <dbReference type="ARBA" id="ARBA00000677"/>
    </source>
</evidence>
<accession>A0A4U5TSP1</accession>
<keyword evidence="5 7" id="KW-0378">Hydrolase</keyword>
<dbReference type="AlphaFoldDB" id="A0A4U5TSP1"/>
<feature type="transmembrane region" description="Helical" evidence="7">
    <location>
        <begin position="88"/>
        <end position="105"/>
    </location>
</feature>
<protein>
    <recommendedName>
        <fullName evidence="4 7">Signal peptidase I</fullName>
        <ecNumber evidence="3 7">3.4.21.89</ecNumber>
    </recommendedName>
</protein>
<dbReference type="PRINTS" id="PR00727">
    <property type="entry name" value="LEADERPTASE"/>
</dbReference>
<feature type="domain" description="Peptidase S26" evidence="8">
    <location>
        <begin position="425"/>
        <end position="468"/>
    </location>
</feature>
<dbReference type="NCBIfam" id="TIGR02227">
    <property type="entry name" value="sigpep_I_bact"/>
    <property type="match status" value="1"/>
</dbReference>
<proteinExistence type="inferred from homology"/>
<evidence type="ECO:0000313" key="9">
    <source>
        <dbReference type="EMBL" id="TKS56368.1"/>
    </source>
</evidence>
<dbReference type="RefSeq" id="WP_138931470.1">
    <property type="nucleotide sequence ID" value="NZ_SWMU01000002.1"/>
</dbReference>
<feature type="transmembrane region" description="Helical" evidence="7">
    <location>
        <begin position="499"/>
        <end position="516"/>
    </location>
</feature>
<comment type="similarity">
    <text evidence="2 7">Belongs to the peptidase S26 family.</text>
</comment>
<dbReference type="InterPro" id="IPR000223">
    <property type="entry name" value="Pept_S26A_signal_pept_1"/>
</dbReference>
<dbReference type="Gene3D" id="2.10.109.10">
    <property type="entry name" value="Umud Fragment, subunit A"/>
    <property type="match status" value="2"/>
</dbReference>
<feature type="transmembrane region" description="Helical" evidence="7">
    <location>
        <begin position="126"/>
        <end position="144"/>
    </location>
</feature>
<dbReference type="Pfam" id="PF18936">
    <property type="entry name" value="DUF5684"/>
    <property type="match status" value="1"/>
</dbReference>
<evidence type="ECO:0000259" key="8">
    <source>
        <dbReference type="Pfam" id="PF10502"/>
    </source>
</evidence>
<dbReference type="Proteomes" id="UP000306552">
    <property type="component" value="Unassembled WGS sequence"/>
</dbReference>
<dbReference type="GO" id="GO:0006465">
    <property type="term" value="P:signal peptide processing"/>
    <property type="evidence" value="ECO:0007669"/>
    <property type="project" value="InterPro"/>
</dbReference>
<sequence>MTLFDIVIIILIVQIIHFLGTWKLYQRAGRSAWQAIIPIYNAYVLMKIINRPWWWIFLLFIPIVQLLMFPVVWIETAKSFNHDDPKDSVLAVVTLGFYLYYINYFSNREYAGNRELKAKTKAGETLGSIIFAVVAATIVHTYFIQPFTIPTSSLEKSLLIGDFLFVSKFHYGARTPGTAVALPMVHDTIPGVKVKSYTNKPQLPMFRLPGFENVSRNDIVVFNWPVDTVPYFGYNGPQSYKKPIDKKSNYVKRAVGVSGDSLEIINGKVYTNGQPLQLPERADLQYSYIIKGDNFNLITLQNRYSITDGFGFVNREQGIFKAIAVPDSKIERFKKLPNVQSAVKDILSKTDTKPSKKVFPNQAKRDWNRDNFGPIYIPEAGKTVEIDKNSIDFYRRIIEVYEGREMGVKQEISIKDNQVLLNDDPISSYTFKQNYYWMMGDNRHNSEDSRFWGYVPQNHVVGKPVFIWLSLDPNQSFPNNIRWDRMFTTVSGNGERVSYLPYFLIGLVLIVGFRYFRKKRQS</sequence>
<name>A0A4U5TSP1_9FLAO</name>
<dbReference type="PANTHER" id="PTHR43390:SF1">
    <property type="entry name" value="CHLOROPLAST PROCESSING PEPTIDASE"/>
    <property type="match status" value="1"/>
</dbReference>
<evidence type="ECO:0000313" key="10">
    <source>
        <dbReference type="Proteomes" id="UP000306552"/>
    </source>
</evidence>
<evidence type="ECO:0000256" key="4">
    <source>
        <dbReference type="ARBA" id="ARBA00019232"/>
    </source>
</evidence>
<evidence type="ECO:0000256" key="3">
    <source>
        <dbReference type="ARBA" id="ARBA00013208"/>
    </source>
</evidence>
<dbReference type="EC" id="3.4.21.89" evidence="3 7"/>
<feature type="active site" evidence="6">
    <location>
        <position position="153"/>
    </location>
</feature>
<feature type="transmembrane region" description="Helical" evidence="7">
    <location>
        <begin position="53"/>
        <end position="73"/>
    </location>
</feature>
<keyword evidence="7" id="KW-0812">Transmembrane</keyword>
<dbReference type="EMBL" id="SWMU01000002">
    <property type="protein sequence ID" value="TKS56368.1"/>
    <property type="molecule type" value="Genomic_DNA"/>
</dbReference>
<dbReference type="InterPro" id="IPR036286">
    <property type="entry name" value="LexA/Signal_pep-like_sf"/>
</dbReference>
<feature type="active site" evidence="6">
    <location>
        <position position="252"/>
    </location>
</feature>
<keyword evidence="7" id="KW-0472">Membrane</keyword>
<dbReference type="GO" id="GO:0004252">
    <property type="term" value="F:serine-type endopeptidase activity"/>
    <property type="evidence" value="ECO:0007669"/>
    <property type="project" value="InterPro"/>
</dbReference>
<dbReference type="InterPro" id="IPR019533">
    <property type="entry name" value="Peptidase_S26"/>
</dbReference>
<dbReference type="InterPro" id="IPR043739">
    <property type="entry name" value="DUF5684"/>
</dbReference>
<evidence type="ECO:0000256" key="2">
    <source>
        <dbReference type="ARBA" id="ARBA00009370"/>
    </source>
</evidence>
<evidence type="ECO:0000256" key="5">
    <source>
        <dbReference type="ARBA" id="ARBA00022801"/>
    </source>
</evidence>
<dbReference type="PANTHER" id="PTHR43390">
    <property type="entry name" value="SIGNAL PEPTIDASE I"/>
    <property type="match status" value="1"/>
</dbReference>
<comment type="catalytic activity">
    <reaction evidence="1 7">
        <text>Cleavage of hydrophobic, N-terminal signal or leader sequences from secreted and periplasmic proteins.</text>
        <dbReference type="EC" id="3.4.21.89"/>
    </reaction>
</comment>
<comment type="subcellular location">
    <subcellularLocation>
        <location evidence="7">Membrane</location>
        <topology evidence="7">Single-pass type II membrane protein</topology>
    </subcellularLocation>
</comment>
<dbReference type="InterPro" id="IPR019758">
    <property type="entry name" value="Pept_S26A_signal_pept_1_CS"/>
</dbReference>